<dbReference type="EMBL" id="JAAGLQ010000140">
    <property type="protein sequence ID" value="NEA15207.1"/>
    <property type="molecule type" value="Genomic_DNA"/>
</dbReference>
<evidence type="ECO:0000256" key="1">
    <source>
        <dbReference type="RuleBase" id="RU362001"/>
    </source>
</evidence>
<organism evidence="4 5">
    <name type="scientific">Streptomyces halstedii</name>
    <dbReference type="NCBI Taxonomy" id="1944"/>
    <lineage>
        <taxon>Bacteria</taxon>
        <taxon>Bacillati</taxon>
        <taxon>Actinomycetota</taxon>
        <taxon>Actinomycetes</taxon>
        <taxon>Kitasatosporales</taxon>
        <taxon>Streptomycetaceae</taxon>
        <taxon>Streptomyces</taxon>
    </lineage>
</organism>
<accession>A0A6N9TVA4</accession>
<name>A0A6N9TVA4_STRHA</name>
<evidence type="ECO:0000313" key="4">
    <source>
        <dbReference type="EMBL" id="NEA15207.1"/>
    </source>
</evidence>
<evidence type="ECO:0000313" key="5">
    <source>
        <dbReference type="Proteomes" id="UP000471293"/>
    </source>
</evidence>
<dbReference type="InterPro" id="IPR010310">
    <property type="entry name" value="T7SS_ESAT-6-like"/>
</dbReference>
<sequence length="107" mass="11880">MPGENLTDGIIDVQYNAAANAALDIQQQTKAIQGTLQSLEAELQALRNGWAGDDQLEYGKVQAQWNNAVTRMQQLLAENGTLLEDVADGHKKDERRNSQMWQSVSPR</sequence>
<dbReference type="Proteomes" id="UP000735541">
    <property type="component" value="Unassembled WGS sequence"/>
</dbReference>
<dbReference type="Proteomes" id="UP000471293">
    <property type="component" value="Unassembled WGS sequence"/>
</dbReference>
<dbReference type="SUPFAM" id="SSF140453">
    <property type="entry name" value="EsxAB dimer-like"/>
    <property type="match status" value="1"/>
</dbReference>
<keyword evidence="6" id="KW-1185">Reference proteome</keyword>
<feature type="compositionally biased region" description="Basic and acidic residues" evidence="2">
    <location>
        <begin position="87"/>
        <end position="97"/>
    </location>
</feature>
<evidence type="ECO:0000313" key="6">
    <source>
        <dbReference type="Proteomes" id="UP000735541"/>
    </source>
</evidence>
<dbReference type="RefSeq" id="WP_164342994.1">
    <property type="nucleotide sequence ID" value="NZ_JAAGLQ010000140.1"/>
</dbReference>
<feature type="compositionally biased region" description="Polar residues" evidence="2">
    <location>
        <begin position="98"/>
        <end position="107"/>
    </location>
</feature>
<comment type="caution">
    <text evidence="4">The sequence shown here is derived from an EMBL/GenBank/DDBJ whole genome shotgun (WGS) entry which is preliminary data.</text>
</comment>
<reference evidence="4 5" key="1">
    <citation type="submission" date="2020-01" db="EMBL/GenBank/DDBJ databases">
        <title>Insect and environment-associated Actinomycetes.</title>
        <authorList>
            <person name="Currrie C."/>
            <person name="Chevrette M."/>
            <person name="Carlson C."/>
            <person name="Stubbendieck R."/>
            <person name="Wendt-Pienkowski E."/>
        </authorList>
    </citation>
    <scope>NUCLEOTIDE SEQUENCE [LARGE SCALE GENOMIC DNA]</scope>
    <source>
        <strain evidence="4 5">SID11342</strain>
    </source>
</reference>
<protein>
    <recommendedName>
        <fullName evidence="1">ESAT-6-like protein</fullName>
    </recommendedName>
</protein>
<feature type="region of interest" description="Disordered" evidence="2">
    <location>
        <begin position="86"/>
        <end position="107"/>
    </location>
</feature>
<proteinExistence type="inferred from homology"/>
<dbReference type="AlphaFoldDB" id="A0A6N9TVA4"/>
<reference evidence="3 6" key="2">
    <citation type="submission" date="2021-07" db="EMBL/GenBank/DDBJ databases">
        <title>Sequencing Streptomyces halstedii LGO-A4 genome an citrus endophytic actinomycete.</title>
        <authorList>
            <person name="Samborskyy M."/>
            <person name="Scott N."/>
            <person name="Deglau R."/>
            <person name="Dickens S."/>
            <person name="Oliveira L.G."/>
        </authorList>
    </citation>
    <scope>NUCLEOTIDE SEQUENCE [LARGE SCALE GENOMIC DNA]</scope>
    <source>
        <strain evidence="3 6">LGO-A4</strain>
    </source>
</reference>
<dbReference type="InterPro" id="IPR036689">
    <property type="entry name" value="ESAT-6-like_sf"/>
</dbReference>
<dbReference type="EMBL" id="JAHUVW010000001">
    <property type="protein sequence ID" value="MBV7671742.1"/>
    <property type="molecule type" value="Genomic_DNA"/>
</dbReference>
<gene>
    <name evidence="4" type="ORF">G3I29_06625</name>
    <name evidence="3" type="ORF">STHAL_20045</name>
</gene>
<dbReference type="NCBIfam" id="TIGR03930">
    <property type="entry name" value="WXG100_ESAT6"/>
    <property type="match status" value="1"/>
</dbReference>
<comment type="similarity">
    <text evidence="1">Belongs to the WXG100 family.</text>
</comment>
<dbReference type="Pfam" id="PF06013">
    <property type="entry name" value="WXG100"/>
    <property type="match status" value="1"/>
</dbReference>
<evidence type="ECO:0000256" key="2">
    <source>
        <dbReference type="SAM" id="MobiDB-lite"/>
    </source>
</evidence>
<dbReference type="Gene3D" id="1.10.287.1060">
    <property type="entry name" value="ESAT-6-like"/>
    <property type="match status" value="1"/>
</dbReference>
<evidence type="ECO:0000313" key="3">
    <source>
        <dbReference type="EMBL" id="MBV7671742.1"/>
    </source>
</evidence>